<dbReference type="Pfam" id="PF13476">
    <property type="entry name" value="AAA_23"/>
    <property type="match status" value="1"/>
</dbReference>
<feature type="domain" description="ATPase AAA-type core" evidence="1">
    <location>
        <begin position="262"/>
        <end position="333"/>
    </location>
</feature>
<evidence type="ECO:0000313" key="4">
    <source>
        <dbReference type="EMBL" id="UUY01793.1"/>
    </source>
</evidence>
<gene>
    <name evidence="4" type="ORF">LRS13_13775</name>
</gene>
<dbReference type="SUPFAM" id="SSF52540">
    <property type="entry name" value="P-loop containing nucleoside triphosphate hydrolases"/>
    <property type="match status" value="1"/>
</dbReference>
<dbReference type="RefSeq" id="WP_353862341.1">
    <property type="nucleotide sequence ID" value="NZ_CP088295.1"/>
</dbReference>
<dbReference type="InterPro" id="IPR027417">
    <property type="entry name" value="P-loop_NTPase"/>
</dbReference>
<accession>A0ABY5PB10</accession>
<evidence type="ECO:0000259" key="1">
    <source>
        <dbReference type="Pfam" id="PF13304"/>
    </source>
</evidence>
<name>A0ABY5PB10_9ACTN</name>
<dbReference type="PANTHER" id="PTHR43581:SF4">
    <property type="entry name" value="ATP_GTP PHOSPHATASE"/>
    <property type="match status" value="1"/>
</dbReference>
<evidence type="ECO:0000259" key="3">
    <source>
        <dbReference type="Pfam" id="PF20469"/>
    </source>
</evidence>
<dbReference type="InterPro" id="IPR038729">
    <property type="entry name" value="Rad50/SbcC_AAA"/>
</dbReference>
<organism evidence="4 5">
    <name type="scientific">Svornostia abyssi</name>
    <dbReference type="NCBI Taxonomy" id="2898438"/>
    <lineage>
        <taxon>Bacteria</taxon>
        <taxon>Bacillati</taxon>
        <taxon>Actinomycetota</taxon>
        <taxon>Thermoleophilia</taxon>
        <taxon>Solirubrobacterales</taxon>
        <taxon>Baekduiaceae</taxon>
        <taxon>Svornostia</taxon>
    </lineage>
</organism>
<dbReference type="Pfam" id="PF20469">
    <property type="entry name" value="OLD-like_TOPRIM"/>
    <property type="match status" value="1"/>
</dbReference>
<dbReference type="Pfam" id="PF13304">
    <property type="entry name" value="AAA_21"/>
    <property type="match status" value="1"/>
</dbReference>
<dbReference type="CDD" id="cd01026">
    <property type="entry name" value="TOPRIM_OLD"/>
    <property type="match status" value="1"/>
</dbReference>
<feature type="domain" description="Rad50/SbcC-type AAA" evidence="2">
    <location>
        <begin position="4"/>
        <end position="52"/>
    </location>
</feature>
<dbReference type="InterPro" id="IPR051396">
    <property type="entry name" value="Bact_Antivir_Def_Nuclease"/>
</dbReference>
<feature type="domain" description="OLD protein-like TOPRIM" evidence="3">
    <location>
        <begin position="376"/>
        <end position="439"/>
    </location>
</feature>
<dbReference type="InterPro" id="IPR034139">
    <property type="entry name" value="TOPRIM_OLD"/>
</dbReference>
<keyword evidence="5" id="KW-1185">Reference proteome</keyword>
<protein>
    <submittedName>
        <fullName evidence="4">AAA family ATPase</fullName>
    </submittedName>
</protein>
<evidence type="ECO:0000313" key="5">
    <source>
        <dbReference type="Proteomes" id="UP001058860"/>
    </source>
</evidence>
<dbReference type="Gene3D" id="3.40.50.300">
    <property type="entry name" value="P-loop containing nucleotide triphosphate hydrolases"/>
    <property type="match status" value="1"/>
</dbReference>
<dbReference type="PANTHER" id="PTHR43581">
    <property type="entry name" value="ATP/GTP PHOSPHATASE"/>
    <property type="match status" value="1"/>
</dbReference>
<dbReference type="Proteomes" id="UP001058860">
    <property type="component" value="Chromosome"/>
</dbReference>
<proteinExistence type="predicted"/>
<reference evidence="5" key="1">
    <citation type="submission" date="2021-11" db="EMBL/GenBank/DDBJ databases">
        <title>Cultivation dependent microbiological survey of springs from the worlds oldest radium mine currently devoted to the extraction of radon-saturated water.</title>
        <authorList>
            <person name="Kapinusova G."/>
            <person name="Smrhova T."/>
            <person name="Strejcek M."/>
            <person name="Suman J."/>
            <person name="Jani K."/>
            <person name="Pajer P."/>
            <person name="Uhlik O."/>
        </authorList>
    </citation>
    <scope>NUCLEOTIDE SEQUENCE [LARGE SCALE GENOMIC DNA]</scope>
    <source>
        <strain evidence="5">J379</strain>
    </source>
</reference>
<sequence length="533" mass="59880">MISRIIIRGYRRFRSLDIEPIQGMNIVVGDNESGKSTLLEAIALALTNKVNGRWTRDELNPFWFNVDAVREFFEKYGTSEQVAPPTIRIELFLSGDSPDLQQLRGVYNSRHEDDCPGVVLTIEPDDEFESEFEEYLASDPPRILPVEYYRVQWRSFADQELGRQPRALSCAYIDSRTIRSTSGVDHHTREMLSEYLDSKERAQVSVAHRRSKQQITSHTLTGINQRISQDNPDLHDRDIGIQMDQSSRTSWETGVIPQVEGIPFSMAGQGQQAAIKVALAMSRTVDRSPFVLIEEPENHLSHTSLSRLAARIRDLAGEDQQMFVATHSSFVLNRLGLDRLLLLHNGDTMKLTDLDDSTVEYFQKLAGYDTLRIALASKVVFVEGPSDELIFQRAFRDAKHMDPVDAGIDVIAMGGLTAKRALKLCAALGRRAVVLQDNDGLSVDEVREPVEQLLEAGKREMRVSDPTNGPTLEPQLIAANSEATLRSVLGLRQDANVEKWMTREKTEAALRILKSQESIAYPAYITEAIDLVA</sequence>
<dbReference type="InterPro" id="IPR003959">
    <property type="entry name" value="ATPase_AAA_core"/>
</dbReference>
<dbReference type="EMBL" id="CP088295">
    <property type="protein sequence ID" value="UUY01793.1"/>
    <property type="molecule type" value="Genomic_DNA"/>
</dbReference>
<evidence type="ECO:0000259" key="2">
    <source>
        <dbReference type="Pfam" id="PF13476"/>
    </source>
</evidence>